<dbReference type="OMA" id="EASIMMK"/>
<dbReference type="HOGENOM" id="CLU_109192_1_1_1"/>
<dbReference type="PhylomeDB" id="E9H6H2"/>
<evidence type="ECO:0000256" key="3">
    <source>
        <dbReference type="ARBA" id="ARBA00022525"/>
    </source>
</evidence>
<dbReference type="OrthoDB" id="6332846at2759"/>
<dbReference type="PANTHER" id="PTHR11306:SF68">
    <property type="entry name" value="NPC INTRACELLULAR CHOLESTEROL TRANSPORTER 2"/>
    <property type="match status" value="1"/>
</dbReference>
<dbReference type="Proteomes" id="UP000000305">
    <property type="component" value="Unassembled WGS sequence"/>
</dbReference>
<dbReference type="PANTHER" id="PTHR11306">
    <property type="entry name" value="NIEMANN PICK TYPE C2 PROTEIN NPC2-RELATED"/>
    <property type="match status" value="1"/>
</dbReference>
<evidence type="ECO:0000256" key="1">
    <source>
        <dbReference type="ARBA" id="ARBA00004613"/>
    </source>
</evidence>
<evidence type="ECO:0000259" key="5">
    <source>
        <dbReference type="SMART" id="SM00737"/>
    </source>
</evidence>
<dbReference type="GO" id="GO:0015918">
    <property type="term" value="P:sterol transport"/>
    <property type="evidence" value="ECO:0000318"/>
    <property type="project" value="GO_Central"/>
</dbReference>
<dbReference type="GO" id="GO:0032934">
    <property type="term" value="F:sterol binding"/>
    <property type="evidence" value="ECO:0000318"/>
    <property type="project" value="GO_Central"/>
</dbReference>
<dbReference type="SUPFAM" id="SSF81296">
    <property type="entry name" value="E set domains"/>
    <property type="match status" value="1"/>
</dbReference>
<dbReference type="InterPro" id="IPR039670">
    <property type="entry name" value="NPC2-like"/>
</dbReference>
<evidence type="ECO:0000313" key="7">
    <source>
        <dbReference type="Proteomes" id="UP000000305"/>
    </source>
</evidence>
<organism evidence="6 7">
    <name type="scientific">Daphnia pulex</name>
    <name type="common">Water flea</name>
    <dbReference type="NCBI Taxonomy" id="6669"/>
    <lineage>
        <taxon>Eukaryota</taxon>
        <taxon>Metazoa</taxon>
        <taxon>Ecdysozoa</taxon>
        <taxon>Arthropoda</taxon>
        <taxon>Crustacea</taxon>
        <taxon>Branchiopoda</taxon>
        <taxon>Diplostraca</taxon>
        <taxon>Cladocera</taxon>
        <taxon>Anomopoda</taxon>
        <taxon>Daphniidae</taxon>
        <taxon>Daphnia</taxon>
    </lineage>
</organism>
<proteinExistence type="inferred from homology"/>
<protein>
    <recommendedName>
        <fullName evidence="5">MD-2-related lipid-recognition domain-containing protein</fullName>
    </recommendedName>
</protein>
<name>E9H6H2_DAPPU</name>
<dbReference type="FunCoup" id="E9H6H2">
    <property type="interactions" value="216"/>
</dbReference>
<dbReference type="EMBL" id="GL732597">
    <property type="protein sequence ID" value="EFX72658.1"/>
    <property type="molecule type" value="Genomic_DNA"/>
</dbReference>
<keyword evidence="4" id="KW-0732">Signal</keyword>
<dbReference type="InParanoid" id="E9H6H2"/>
<dbReference type="Pfam" id="PF02221">
    <property type="entry name" value="E1_DerP2_DerF2"/>
    <property type="match status" value="1"/>
</dbReference>
<reference evidence="6 7" key="1">
    <citation type="journal article" date="2011" name="Science">
        <title>The ecoresponsive genome of Daphnia pulex.</title>
        <authorList>
            <person name="Colbourne J.K."/>
            <person name="Pfrender M.E."/>
            <person name="Gilbert D."/>
            <person name="Thomas W.K."/>
            <person name="Tucker A."/>
            <person name="Oakley T.H."/>
            <person name="Tokishita S."/>
            <person name="Aerts A."/>
            <person name="Arnold G.J."/>
            <person name="Basu M.K."/>
            <person name="Bauer D.J."/>
            <person name="Caceres C.E."/>
            <person name="Carmel L."/>
            <person name="Casola C."/>
            <person name="Choi J.H."/>
            <person name="Detter J.C."/>
            <person name="Dong Q."/>
            <person name="Dusheyko S."/>
            <person name="Eads B.D."/>
            <person name="Frohlich T."/>
            <person name="Geiler-Samerotte K.A."/>
            <person name="Gerlach D."/>
            <person name="Hatcher P."/>
            <person name="Jogdeo S."/>
            <person name="Krijgsveld J."/>
            <person name="Kriventseva E.V."/>
            <person name="Kultz D."/>
            <person name="Laforsch C."/>
            <person name="Lindquist E."/>
            <person name="Lopez J."/>
            <person name="Manak J.R."/>
            <person name="Muller J."/>
            <person name="Pangilinan J."/>
            <person name="Patwardhan R.P."/>
            <person name="Pitluck S."/>
            <person name="Pritham E.J."/>
            <person name="Rechtsteiner A."/>
            <person name="Rho M."/>
            <person name="Rogozin I.B."/>
            <person name="Sakarya O."/>
            <person name="Salamov A."/>
            <person name="Schaack S."/>
            <person name="Shapiro H."/>
            <person name="Shiga Y."/>
            <person name="Skalitzky C."/>
            <person name="Smith Z."/>
            <person name="Souvorov A."/>
            <person name="Sung W."/>
            <person name="Tang Z."/>
            <person name="Tsuchiya D."/>
            <person name="Tu H."/>
            <person name="Vos H."/>
            <person name="Wang M."/>
            <person name="Wolf Y.I."/>
            <person name="Yamagata H."/>
            <person name="Yamada T."/>
            <person name="Ye Y."/>
            <person name="Shaw J.R."/>
            <person name="Andrews J."/>
            <person name="Crease T.J."/>
            <person name="Tang H."/>
            <person name="Lucas S.M."/>
            <person name="Robertson H.M."/>
            <person name="Bork P."/>
            <person name="Koonin E.V."/>
            <person name="Zdobnov E.M."/>
            <person name="Grigoriev I.V."/>
            <person name="Lynch M."/>
            <person name="Boore J.L."/>
        </authorList>
    </citation>
    <scope>NUCLEOTIDE SEQUENCE [LARGE SCALE GENOMIC DNA]</scope>
</reference>
<sequence length="168" mass="18130">MAPQQSSSRSLVILLVVSAGCVLAQHPRVPIAPCNGGSPMTAKLLEVRVSNCNNNFPCILQKGTQATIEFDYIPSTATNRITTGATARLGGIPLPFVGTHNQPACPRIVTKQSRQAVGCSTKAGEVYTYSNTFPILQIYPVTSVTVQWELLDSNRQRITCFTIPARIV</sequence>
<comment type="subcellular location">
    <subcellularLocation>
        <location evidence="1">Secreted</location>
    </subcellularLocation>
</comment>
<dbReference type="InterPro" id="IPR014756">
    <property type="entry name" value="Ig_E-set"/>
</dbReference>
<feature type="domain" description="MD-2-related lipid-recognition" evidence="5">
    <location>
        <begin position="31"/>
        <end position="165"/>
    </location>
</feature>
<keyword evidence="7" id="KW-1185">Reference proteome</keyword>
<accession>E9H6H2</accession>
<evidence type="ECO:0000256" key="4">
    <source>
        <dbReference type="SAM" id="SignalP"/>
    </source>
</evidence>
<feature type="chain" id="PRO_5003241556" description="MD-2-related lipid-recognition domain-containing protein" evidence="4">
    <location>
        <begin position="25"/>
        <end position="168"/>
    </location>
</feature>
<dbReference type="FunFam" id="2.60.40.770:FF:000001">
    <property type="entry name" value="NPC intracellular cholesterol transporter 2"/>
    <property type="match status" value="1"/>
</dbReference>
<dbReference type="SMART" id="SM00737">
    <property type="entry name" value="ML"/>
    <property type="match status" value="1"/>
</dbReference>
<comment type="similarity">
    <text evidence="2">Belongs to the NPC2 family.</text>
</comment>
<dbReference type="Gene3D" id="2.60.40.770">
    <property type="match status" value="1"/>
</dbReference>
<dbReference type="InterPro" id="IPR003172">
    <property type="entry name" value="ML_dom"/>
</dbReference>
<keyword evidence="3" id="KW-0964">Secreted</keyword>
<evidence type="ECO:0000313" key="6">
    <source>
        <dbReference type="EMBL" id="EFX72658.1"/>
    </source>
</evidence>
<feature type="signal peptide" evidence="4">
    <location>
        <begin position="1"/>
        <end position="24"/>
    </location>
</feature>
<dbReference type="STRING" id="6669.E9H6H2"/>
<dbReference type="AlphaFoldDB" id="E9H6H2"/>
<dbReference type="eggNOG" id="KOG4063">
    <property type="taxonomic scope" value="Eukaryota"/>
</dbReference>
<dbReference type="GO" id="GO:0005576">
    <property type="term" value="C:extracellular region"/>
    <property type="evidence" value="ECO:0007669"/>
    <property type="project" value="UniProtKB-SubCell"/>
</dbReference>
<evidence type="ECO:0000256" key="2">
    <source>
        <dbReference type="ARBA" id="ARBA00006370"/>
    </source>
</evidence>
<dbReference type="KEGG" id="dpx:DAPPUDRAFT_308147"/>
<gene>
    <name evidence="6" type="ORF">DAPPUDRAFT_308147</name>
</gene>